<dbReference type="PRINTS" id="PR00344">
    <property type="entry name" value="BCTRLSENSOR"/>
</dbReference>
<dbReference type="Gene3D" id="3.40.50.2300">
    <property type="match status" value="1"/>
</dbReference>
<proteinExistence type="predicted"/>
<feature type="compositionally biased region" description="Acidic residues" evidence="6">
    <location>
        <begin position="452"/>
        <end position="463"/>
    </location>
</feature>
<evidence type="ECO:0000256" key="3">
    <source>
        <dbReference type="ARBA" id="ARBA00022553"/>
    </source>
</evidence>
<dbReference type="SMART" id="SM00448">
    <property type="entry name" value="REC"/>
    <property type="match status" value="1"/>
</dbReference>
<feature type="domain" description="Histidine kinase" evidence="8">
    <location>
        <begin position="225"/>
        <end position="444"/>
    </location>
</feature>
<keyword evidence="7" id="KW-1133">Transmembrane helix</keyword>
<evidence type="ECO:0000313" key="11">
    <source>
        <dbReference type="Proteomes" id="UP001596052"/>
    </source>
</evidence>
<feature type="domain" description="Histidine kinase" evidence="8">
    <location>
        <begin position="666"/>
        <end position="885"/>
    </location>
</feature>
<dbReference type="GO" id="GO:0005524">
    <property type="term" value="F:ATP binding"/>
    <property type="evidence" value="ECO:0007669"/>
    <property type="project" value="UniProtKB-KW"/>
</dbReference>
<evidence type="ECO:0000256" key="2">
    <source>
        <dbReference type="ARBA" id="ARBA00012438"/>
    </source>
</evidence>
<dbReference type="PROSITE" id="PS50110">
    <property type="entry name" value="RESPONSE_REGULATORY"/>
    <property type="match status" value="1"/>
</dbReference>
<dbReference type="Gene3D" id="1.10.287.130">
    <property type="match status" value="2"/>
</dbReference>
<feature type="region of interest" description="Disordered" evidence="6">
    <location>
        <begin position="444"/>
        <end position="466"/>
    </location>
</feature>
<dbReference type="PANTHER" id="PTHR43547">
    <property type="entry name" value="TWO-COMPONENT HISTIDINE KINASE"/>
    <property type="match status" value="1"/>
</dbReference>
<evidence type="ECO:0000256" key="7">
    <source>
        <dbReference type="SAM" id="Phobius"/>
    </source>
</evidence>
<feature type="transmembrane region" description="Helical" evidence="7">
    <location>
        <begin position="87"/>
        <end position="106"/>
    </location>
</feature>
<dbReference type="SMART" id="SM00388">
    <property type="entry name" value="HisKA"/>
    <property type="match status" value="2"/>
</dbReference>
<dbReference type="SUPFAM" id="SSF55874">
    <property type="entry name" value="ATPase domain of HSP90 chaperone/DNA topoisomerase II/histidine kinase"/>
    <property type="match status" value="2"/>
</dbReference>
<reference evidence="11" key="1">
    <citation type="journal article" date="2019" name="Int. J. Syst. Evol. Microbiol.">
        <title>The Global Catalogue of Microorganisms (GCM) 10K type strain sequencing project: providing services to taxonomists for standard genome sequencing and annotation.</title>
        <authorList>
            <consortium name="The Broad Institute Genomics Platform"/>
            <consortium name="The Broad Institute Genome Sequencing Center for Infectious Disease"/>
            <person name="Wu L."/>
            <person name="Ma J."/>
        </authorList>
    </citation>
    <scope>NUCLEOTIDE SEQUENCE [LARGE SCALE GENOMIC DNA]</scope>
    <source>
        <strain evidence="11">CGMCC 4.1469</strain>
    </source>
</reference>
<dbReference type="SUPFAM" id="SSF47384">
    <property type="entry name" value="Homodimeric domain of signal transducing histidine kinase"/>
    <property type="match status" value="2"/>
</dbReference>
<dbReference type="InterPro" id="IPR003594">
    <property type="entry name" value="HATPase_dom"/>
</dbReference>
<keyword evidence="10" id="KW-0067">ATP-binding</keyword>
<evidence type="ECO:0000256" key="4">
    <source>
        <dbReference type="PROSITE-ProRule" id="PRU00169"/>
    </source>
</evidence>
<dbReference type="Pfam" id="PF00512">
    <property type="entry name" value="HisKA"/>
    <property type="match status" value="1"/>
</dbReference>
<evidence type="ECO:0000256" key="1">
    <source>
        <dbReference type="ARBA" id="ARBA00000085"/>
    </source>
</evidence>
<keyword evidence="7" id="KW-0472">Membrane</keyword>
<dbReference type="PANTHER" id="PTHR43547:SF2">
    <property type="entry name" value="HYBRID SIGNAL TRANSDUCTION HISTIDINE KINASE C"/>
    <property type="match status" value="1"/>
</dbReference>
<dbReference type="EC" id="2.7.13.3" evidence="2"/>
<dbReference type="InterPro" id="IPR036890">
    <property type="entry name" value="HATPase_C_sf"/>
</dbReference>
<evidence type="ECO:0000256" key="5">
    <source>
        <dbReference type="SAM" id="Coils"/>
    </source>
</evidence>
<evidence type="ECO:0000313" key="10">
    <source>
        <dbReference type="EMBL" id="MFC5455304.1"/>
    </source>
</evidence>
<protein>
    <recommendedName>
        <fullName evidence="2">histidine kinase</fullName>
        <ecNumber evidence="2">2.7.13.3</ecNumber>
    </recommendedName>
</protein>
<dbReference type="InterPro" id="IPR005467">
    <property type="entry name" value="His_kinase_dom"/>
</dbReference>
<dbReference type="PROSITE" id="PS50109">
    <property type="entry name" value="HIS_KIN"/>
    <property type="match status" value="2"/>
</dbReference>
<dbReference type="Pfam" id="PF00072">
    <property type="entry name" value="Response_reg"/>
    <property type="match status" value="1"/>
</dbReference>
<name>A0ABW0KPD8_9BACT</name>
<feature type="transmembrane region" description="Helical" evidence="7">
    <location>
        <begin position="62"/>
        <end position="80"/>
    </location>
</feature>
<keyword evidence="5" id="KW-0175">Coiled coil</keyword>
<dbReference type="InterPro" id="IPR004358">
    <property type="entry name" value="Sig_transdc_His_kin-like_C"/>
</dbReference>
<gene>
    <name evidence="10" type="ORF">ACFQDI_10590</name>
</gene>
<evidence type="ECO:0000259" key="9">
    <source>
        <dbReference type="PROSITE" id="PS50110"/>
    </source>
</evidence>
<evidence type="ECO:0000256" key="6">
    <source>
        <dbReference type="SAM" id="MobiDB-lite"/>
    </source>
</evidence>
<feature type="coiled-coil region" evidence="5">
    <location>
        <begin position="623"/>
        <end position="657"/>
    </location>
</feature>
<dbReference type="InterPro" id="IPR003661">
    <property type="entry name" value="HisK_dim/P_dom"/>
</dbReference>
<comment type="catalytic activity">
    <reaction evidence="1">
        <text>ATP + protein L-histidine = ADP + protein N-phospho-L-histidine.</text>
        <dbReference type="EC" id="2.7.13.3"/>
    </reaction>
</comment>
<comment type="caution">
    <text evidence="10">The sequence shown here is derived from an EMBL/GenBank/DDBJ whole genome shotgun (WGS) entry which is preliminary data.</text>
</comment>
<evidence type="ECO:0000259" key="8">
    <source>
        <dbReference type="PROSITE" id="PS50109"/>
    </source>
</evidence>
<keyword evidence="11" id="KW-1185">Reference proteome</keyword>
<accession>A0ABW0KPD8</accession>
<organism evidence="10 11">
    <name type="scientific">Prosthecobacter fluviatilis</name>
    <dbReference type="NCBI Taxonomy" id="445931"/>
    <lineage>
        <taxon>Bacteria</taxon>
        <taxon>Pseudomonadati</taxon>
        <taxon>Verrucomicrobiota</taxon>
        <taxon>Verrucomicrobiia</taxon>
        <taxon>Verrucomicrobiales</taxon>
        <taxon>Verrucomicrobiaceae</taxon>
        <taxon>Prosthecobacter</taxon>
    </lineage>
</organism>
<dbReference type="CDD" id="cd00082">
    <property type="entry name" value="HisKA"/>
    <property type="match status" value="2"/>
</dbReference>
<feature type="transmembrane region" description="Helical" evidence="7">
    <location>
        <begin position="30"/>
        <end position="50"/>
    </location>
</feature>
<dbReference type="Proteomes" id="UP001596052">
    <property type="component" value="Unassembled WGS sequence"/>
</dbReference>
<keyword evidence="3 4" id="KW-0597">Phosphoprotein</keyword>
<dbReference type="SMART" id="SM00387">
    <property type="entry name" value="HATPase_c"/>
    <property type="match status" value="2"/>
</dbReference>
<dbReference type="InterPro" id="IPR001789">
    <property type="entry name" value="Sig_transdc_resp-reg_receiver"/>
</dbReference>
<feature type="modified residue" description="4-aspartylphosphate" evidence="4">
    <location>
        <position position="554"/>
    </location>
</feature>
<feature type="transmembrane region" description="Helical" evidence="7">
    <location>
        <begin position="167"/>
        <end position="185"/>
    </location>
</feature>
<feature type="domain" description="Response regulatory" evidence="9">
    <location>
        <begin position="506"/>
        <end position="621"/>
    </location>
</feature>
<feature type="transmembrane region" description="Helical" evidence="7">
    <location>
        <begin position="136"/>
        <end position="155"/>
    </location>
</feature>
<dbReference type="Gene3D" id="3.30.565.10">
    <property type="entry name" value="Histidine kinase-like ATPase, C-terminal domain"/>
    <property type="match status" value="2"/>
</dbReference>
<dbReference type="Pfam" id="PF02518">
    <property type="entry name" value="HATPase_c"/>
    <property type="match status" value="2"/>
</dbReference>
<dbReference type="SUPFAM" id="SSF52172">
    <property type="entry name" value="CheY-like"/>
    <property type="match status" value="1"/>
</dbReference>
<keyword evidence="10" id="KW-0547">Nucleotide-binding</keyword>
<sequence>MPDASPVLAGGLKGNFQAYEQDIRVRNYQLCGILAVVFMLAGSTLDWVVFQEEGVKRFFPARVLSAIVSILVWLALNTAWGKRLHRLLGLLMAMPLIVGIAWMIYAKGGAESPYYAGLNLVMLGAAILMRWTLEDSILVVVLTMASYLLACYYHGPIANRSIFFNNLYFLFVTGVFTTAGTWFYNTIRFSEFKLRHDLDLNRAELEASNQKLRELDEAKSRFFANISHELRTPLTLLIAPLESLIQRVTSTRSPEERELMDTMHGNAMRLLKLINDLLDLVRLESGRAQIRARRVDMGDFINGMATAVGAVAKDKRIHLQTHVDEGIGTVMADPEKLERICFNLLFNALKFTAANGTVNFSALKDDTWLVVEVRDSGMGIPPDQLPHIFNRFWQADTSSQRKFQGMGIGLALVKELAEAQGGSVSAASVVGKGTTMTIRLPLLQGDSAPAEDSADEPAEEIEAESTQNKDWIADLYRRAELFPAMTSLQATLRPVETGVGRSRKPKLLIADDEPDMLRFLKSQLSDTFEVLEAVDGQQAVEKAAQFLPDIILSDMMMPEKDGLQVCRELRERSITRSIPVVLLTARADEKTKLECLAAGANDFLPKPFSLTEIMVRLKNLVDSRLFQKELVAQKQQLENALEQIKETESLLVQNEKLASLGRLSAGLIHEINNPLNYARQGLGIISRSAKFLPEEERADFADTVKDVEEGVNRVIQIISDLRGFTRTTNQLNHAFDLKTVVATGLRFFSHVWKDGMQREVDIPDDLEIRGDSNQFVQVLINFIQNALDAMSTKQYPEGESACIKLSAFARGDRILFSIKDNGPGIPQEIRDKIFDPFFTTKDVGQGMGLGLSICNRIIADHGGRIEVRSQPGQFTEFILEMPSTNSPNNNHADT</sequence>
<dbReference type="EMBL" id="JBHSMQ010000003">
    <property type="protein sequence ID" value="MFC5455304.1"/>
    <property type="molecule type" value="Genomic_DNA"/>
</dbReference>
<keyword evidence="7" id="KW-0812">Transmembrane</keyword>
<dbReference type="InterPro" id="IPR011006">
    <property type="entry name" value="CheY-like_superfamily"/>
</dbReference>
<dbReference type="InterPro" id="IPR036097">
    <property type="entry name" value="HisK_dim/P_sf"/>
</dbReference>
<dbReference type="RefSeq" id="WP_377166251.1">
    <property type="nucleotide sequence ID" value="NZ_JBHSMQ010000003.1"/>
</dbReference>